<dbReference type="Pfam" id="PF00348">
    <property type="entry name" value="polyprenyl_synt"/>
    <property type="match status" value="1"/>
</dbReference>
<keyword evidence="2" id="KW-0479">Metal-binding</keyword>
<dbReference type="PANTHER" id="PTHR12001:SF44">
    <property type="entry name" value="GERANYLGERANYL PYROPHOSPHATE SYNTHASE"/>
    <property type="match status" value="1"/>
</dbReference>
<dbReference type="STRING" id="158607.A0A2P5HPH8"/>
<dbReference type="Gene3D" id="1.10.600.10">
    <property type="entry name" value="Farnesyl Diphosphate Synthase"/>
    <property type="match status" value="2"/>
</dbReference>
<organism evidence="4 5">
    <name type="scientific">Diaporthe helianthi</name>
    <dbReference type="NCBI Taxonomy" id="158607"/>
    <lineage>
        <taxon>Eukaryota</taxon>
        <taxon>Fungi</taxon>
        <taxon>Dikarya</taxon>
        <taxon>Ascomycota</taxon>
        <taxon>Pezizomycotina</taxon>
        <taxon>Sordariomycetes</taxon>
        <taxon>Sordariomycetidae</taxon>
        <taxon>Diaporthales</taxon>
        <taxon>Diaporthaceae</taxon>
        <taxon>Diaporthe</taxon>
    </lineage>
</organism>
<proteinExistence type="predicted"/>
<sequence>MPYFSTPVPELALQQSGSFTKFETVVHKNYKICRVAAEQIQAEFNKAMNTDIITNTVATVPGLGLVHFLAFTIPNCLPERLVALVRFAEFTLLNDDFYDIAKNEEINKINADIQSVLATETESRTAESLSNMTKSKQLQASLILDMINIDSELAMDIMTTYSKGLELATFPPDTLKTLEDYLPVRMVNSGLDVFQTMSCFGMGITLTPSEKARLADLVDTAMFSTTMINDIHSWPKEVKHHIEHPGSEYPFNAVAVLMRHQGCSEAQAVRLLREKQASLQEQHLELLRRLGPLPEHQMLYVLAAQYAASGSEFWSIHVPRYPSKEDLNQPEVEFVDGVFRYKHNSGPATTTLFQIGRETTKSTKVGVVEINVLPCPAPTTSSSASSPRIAILESEPEIAIQDVSNMANGDDDILVEAVAHVNANGDGKSSLNGETFGLAFNQPAASRSYSSGSCTSLDTDVACTDEIIMAPYRYLTSMPSKGIRDLFITALNWWLQVPEAELLAIKDVISYLHQSSLMLDDIEDNSQLRRGQPATHIVYGLGQTINSANYIFVQAFSRMQALCAANSSTLGMFIEEVENLHKGQSYDLFWKDHVECPSVDEYLMMIDQKTGGLFRLCVRLMEALATREIPEASSKDFVRQLSRYFQIRDDYQNLMSDQYAKEKGFAEDLDEGKISLPLIYTLQSSPNRDAIARVFKRRDAGQMMGIEMKKFIIGEMRKAGALDRTYRLLRSMQDDMMDELRRLERVFGAPNASLELVLRKMWID</sequence>
<dbReference type="SFLD" id="SFLDS00005">
    <property type="entry name" value="Isoprenoid_Synthase_Type_I"/>
    <property type="match status" value="1"/>
</dbReference>
<dbReference type="GO" id="GO:0043386">
    <property type="term" value="P:mycotoxin biosynthetic process"/>
    <property type="evidence" value="ECO:0007669"/>
    <property type="project" value="UniProtKB-ARBA"/>
</dbReference>
<dbReference type="AlphaFoldDB" id="A0A2P5HPH8"/>
<keyword evidence="3" id="KW-0460">Magnesium</keyword>
<dbReference type="InterPro" id="IPR000092">
    <property type="entry name" value="Polyprenyl_synt"/>
</dbReference>
<dbReference type="GO" id="GO:0046165">
    <property type="term" value="P:alcohol biosynthetic process"/>
    <property type="evidence" value="ECO:0007669"/>
    <property type="project" value="UniProtKB-ARBA"/>
</dbReference>
<dbReference type="Proteomes" id="UP000094444">
    <property type="component" value="Unassembled WGS sequence"/>
</dbReference>
<evidence type="ECO:0000313" key="4">
    <source>
        <dbReference type="EMBL" id="POS72147.1"/>
    </source>
</evidence>
<dbReference type="SUPFAM" id="SSF48576">
    <property type="entry name" value="Terpenoid synthases"/>
    <property type="match status" value="2"/>
</dbReference>
<comment type="caution">
    <text evidence="4">The sequence shown here is derived from an EMBL/GenBank/DDBJ whole genome shotgun (WGS) entry which is preliminary data.</text>
</comment>
<dbReference type="InterPro" id="IPR033749">
    <property type="entry name" value="Polyprenyl_synt_CS"/>
</dbReference>
<dbReference type="GO" id="GO:0046872">
    <property type="term" value="F:metal ion binding"/>
    <property type="evidence" value="ECO:0007669"/>
    <property type="project" value="UniProtKB-KW"/>
</dbReference>
<protein>
    <submittedName>
        <fullName evidence="4">Polyprenyl synthetase</fullName>
    </submittedName>
</protein>
<keyword evidence="1" id="KW-0808">Transferase</keyword>
<dbReference type="CDD" id="cd00685">
    <property type="entry name" value="Trans_IPPS_HT"/>
    <property type="match status" value="1"/>
</dbReference>
<name>A0A2P5HPH8_DIAHE</name>
<dbReference type="InterPro" id="IPR008949">
    <property type="entry name" value="Isoprenoid_synthase_dom_sf"/>
</dbReference>
<evidence type="ECO:0000313" key="5">
    <source>
        <dbReference type="Proteomes" id="UP000094444"/>
    </source>
</evidence>
<evidence type="ECO:0000256" key="3">
    <source>
        <dbReference type="ARBA" id="ARBA00022842"/>
    </source>
</evidence>
<dbReference type="PANTHER" id="PTHR12001">
    <property type="entry name" value="GERANYLGERANYL PYROPHOSPHATE SYNTHASE"/>
    <property type="match status" value="1"/>
</dbReference>
<evidence type="ECO:0000256" key="2">
    <source>
        <dbReference type="ARBA" id="ARBA00022723"/>
    </source>
</evidence>
<accession>A0A2P5HPH8</accession>
<dbReference type="InParanoid" id="A0A2P5HPH8"/>
<reference evidence="4" key="1">
    <citation type="submission" date="2017-09" db="EMBL/GenBank/DDBJ databases">
        <title>Polyketide synthases of a Diaporthe helianthi virulent isolate.</title>
        <authorList>
            <person name="Baroncelli R."/>
        </authorList>
    </citation>
    <scope>NUCLEOTIDE SEQUENCE [LARGE SCALE GENOMIC DNA]</scope>
    <source>
        <strain evidence="4">7/96</strain>
    </source>
</reference>
<dbReference type="OrthoDB" id="6921389at2759"/>
<dbReference type="Pfam" id="PF19086">
    <property type="entry name" value="Terpene_syn_C_2"/>
    <property type="match status" value="1"/>
</dbReference>
<evidence type="ECO:0000256" key="1">
    <source>
        <dbReference type="ARBA" id="ARBA00022679"/>
    </source>
</evidence>
<dbReference type="PROSITE" id="PS00723">
    <property type="entry name" value="POLYPRENYL_SYNTHASE_1"/>
    <property type="match status" value="1"/>
</dbReference>
<gene>
    <name evidence="4" type="ORF">DHEL01_v209464</name>
</gene>
<keyword evidence="5" id="KW-1185">Reference proteome</keyword>
<dbReference type="GO" id="GO:0008299">
    <property type="term" value="P:isoprenoid biosynthetic process"/>
    <property type="evidence" value="ECO:0007669"/>
    <property type="project" value="InterPro"/>
</dbReference>
<dbReference type="GO" id="GO:0004659">
    <property type="term" value="F:prenyltransferase activity"/>
    <property type="evidence" value="ECO:0007669"/>
    <property type="project" value="InterPro"/>
</dbReference>
<dbReference type="EMBL" id="MAVT02001072">
    <property type="protein sequence ID" value="POS72147.1"/>
    <property type="molecule type" value="Genomic_DNA"/>
</dbReference>